<evidence type="ECO:0000256" key="1">
    <source>
        <dbReference type="SAM" id="Phobius"/>
    </source>
</evidence>
<dbReference type="Pfam" id="PF04307">
    <property type="entry name" value="YdjM"/>
    <property type="match status" value="1"/>
</dbReference>
<accession>A0ABW2KCT9</accession>
<evidence type="ECO:0000313" key="3">
    <source>
        <dbReference type="Proteomes" id="UP001596540"/>
    </source>
</evidence>
<evidence type="ECO:0000313" key="2">
    <source>
        <dbReference type="EMBL" id="MFC7327088.1"/>
    </source>
</evidence>
<keyword evidence="1" id="KW-0472">Membrane</keyword>
<keyword evidence="3" id="KW-1185">Reference proteome</keyword>
<dbReference type="GO" id="GO:0016787">
    <property type="term" value="F:hydrolase activity"/>
    <property type="evidence" value="ECO:0007669"/>
    <property type="project" value="UniProtKB-KW"/>
</dbReference>
<dbReference type="InterPro" id="IPR007404">
    <property type="entry name" value="YdjM-like"/>
</dbReference>
<keyword evidence="2" id="KW-0378">Hydrolase</keyword>
<name>A0ABW2KCT9_9ACTN</name>
<comment type="caution">
    <text evidence="2">The sequence shown here is derived from an EMBL/GenBank/DDBJ whole genome shotgun (WGS) entry which is preliminary data.</text>
</comment>
<feature type="transmembrane region" description="Helical" evidence="1">
    <location>
        <begin position="155"/>
        <end position="174"/>
    </location>
</feature>
<feature type="transmembrane region" description="Helical" evidence="1">
    <location>
        <begin position="180"/>
        <end position="208"/>
    </location>
</feature>
<keyword evidence="1" id="KW-0812">Transmembrane</keyword>
<organism evidence="2 3">
    <name type="scientific">Marinactinospora rubrisoli</name>
    <dbReference type="NCBI Taxonomy" id="2715399"/>
    <lineage>
        <taxon>Bacteria</taxon>
        <taxon>Bacillati</taxon>
        <taxon>Actinomycetota</taxon>
        <taxon>Actinomycetes</taxon>
        <taxon>Streptosporangiales</taxon>
        <taxon>Nocardiopsidaceae</taxon>
        <taxon>Marinactinospora</taxon>
    </lineage>
</organism>
<dbReference type="RefSeq" id="WP_379869234.1">
    <property type="nucleotide sequence ID" value="NZ_JBHTBH010000002.1"/>
</dbReference>
<dbReference type="Proteomes" id="UP001596540">
    <property type="component" value="Unassembled WGS sequence"/>
</dbReference>
<proteinExistence type="predicted"/>
<keyword evidence="1" id="KW-1133">Transmembrane helix</keyword>
<feature type="transmembrane region" description="Helical" evidence="1">
    <location>
        <begin position="105"/>
        <end position="134"/>
    </location>
</feature>
<sequence>MMGSSHAASGALAGAGAAALLAPAVSDGGLFDLAAGVLVGAGAALLPDLDHPQSTATRSQGPLTRLAHAGVARASRAVFLRTRTGADLGGHDRDGVHRHLSHTPLVALAVGAAVAVSGLWWPLLAAVLWFTVSLGLRGLGQCLGRGETRRTLRSWPAVSALAAGTAALLVWGGVSAPFTGVLVAAGMVVHVLGDALTRAGVPLLWPVVHRGRRWWMVRAPLTFATGDGWQERAVRWACLAGTVPVALLTLAA</sequence>
<protein>
    <submittedName>
        <fullName evidence="2">Metal-dependent hydrolase</fullName>
    </submittedName>
</protein>
<dbReference type="EMBL" id="JBHTBH010000002">
    <property type="protein sequence ID" value="MFC7327088.1"/>
    <property type="molecule type" value="Genomic_DNA"/>
</dbReference>
<gene>
    <name evidence="2" type="ORF">ACFQRF_04975</name>
</gene>
<reference evidence="3" key="1">
    <citation type="journal article" date="2019" name="Int. J. Syst. Evol. Microbiol.">
        <title>The Global Catalogue of Microorganisms (GCM) 10K type strain sequencing project: providing services to taxonomists for standard genome sequencing and annotation.</title>
        <authorList>
            <consortium name="The Broad Institute Genomics Platform"/>
            <consortium name="The Broad Institute Genome Sequencing Center for Infectious Disease"/>
            <person name="Wu L."/>
            <person name="Ma J."/>
        </authorList>
    </citation>
    <scope>NUCLEOTIDE SEQUENCE [LARGE SCALE GENOMIC DNA]</scope>
    <source>
        <strain evidence="3">CGMCC 4.7382</strain>
    </source>
</reference>